<dbReference type="Gene3D" id="3.30.70.330">
    <property type="match status" value="2"/>
</dbReference>
<feature type="domain" description="RRM" evidence="4">
    <location>
        <begin position="713"/>
        <end position="790"/>
    </location>
</feature>
<evidence type="ECO:0000256" key="1">
    <source>
        <dbReference type="ARBA" id="ARBA00022884"/>
    </source>
</evidence>
<dbReference type="PANTHER" id="PTHR15481">
    <property type="entry name" value="RIBONUCLEIC ACID BINDING PROTEIN S1"/>
    <property type="match status" value="1"/>
</dbReference>
<dbReference type="InterPro" id="IPR035979">
    <property type="entry name" value="RBD_domain_sf"/>
</dbReference>
<dbReference type="GO" id="GO:0061574">
    <property type="term" value="C:ASAP complex"/>
    <property type="evidence" value="ECO:0007669"/>
    <property type="project" value="TreeGrafter"/>
</dbReference>
<dbReference type="Proteomes" id="UP000549394">
    <property type="component" value="Unassembled WGS sequence"/>
</dbReference>
<dbReference type="PANTHER" id="PTHR15481:SF5">
    <property type="entry name" value="SQUAMOUS CELL CARCINOMA ANTIGEN RECOGNIZED BY T-CELLS 3"/>
    <property type="match status" value="1"/>
</dbReference>
<feature type="compositionally biased region" description="Basic and acidic residues" evidence="3">
    <location>
        <begin position="544"/>
        <end position="558"/>
    </location>
</feature>
<dbReference type="InterPro" id="IPR034217">
    <property type="entry name" value="SART3_RRM1"/>
</dbReference>
<dbReference type="InterPro" id="IPR012677">
    <property type="entry name" value="Nucleotide-bd_a/b_plait_sf"/>
</dbReference>
<sequence length="856" mass="98869">MNSSSANDTNIAVNLETDVLGGRREKSQSAAEYHVEKLQRLVNENNRNYDAVSELMEIYQSKNSPLLQEFLQNVSKNFALTEDVWYDLLQNEMQILDDNYGDTEKVLKIDQLMKRATDDHCAFRNLYERAYYWCGSDVCFGHIIWNICHDIEKQYFCYIQANDDISEDEKEKLYGSIADAKADLYRNQCQCPVSGVDVALAATKELGEDLVDQEFESFAAEAIAAHENRLTMLPDFAERAEDKEILAELHKKYIQFELEGDEKMWILNAFNRALLQCPYEKEIWTDYLIWYSENVVNDLEQILRALRFLPKSCRLSAFYLLKLEESETCSEDTLINYYEEYLSMPFDDIREYGNLWIQYINFHRRMPDLDLASEENERKEYLRDTLERAVMALKKNMRSADPKLSILRQQADIEARLLNMPRAREIWGEVMNLGGHQPTLADSYIEYIKFESAWGDTKHVLKLVKKAISKTPANISKIRLYDVALEIYNTQGSLKNLLSEVFEIEKARNETQKEINANREKTKVTKTTKEKTSQKDRKKQQTTKSEETADSTKAHEFKMPAPFSEAKAKKKTFVKETTDASDDTVSSKKRKLSEEESGDEPTPPKIQRINLEEDVSDKLTAFVSNLEYSVTEERIQDIFEAVGKVKQVRLAKTNKNTSRGFAYVDFADEVKSYEAALSIDRTLIDGRPMYVSKLKKKGDETKVFKFSTNMEKNKLFVRNIPLDVPENELQNLFEKHGKIKSVRLVTYRNGKSKGIAYIEFEKDSEATDAVMKLDNFEFKGQTLSVAISNPPPRNQPVKKTLSLGSGKKETNNRGKAHTQLSFLPTSLRKKQDVEKVSTDSSKPMTNDEFRNFLTKK</sequence>
<evidence type="ECO:0000259" key="4">
    <source>
        <dbReference type="PROSITE" id="PS50102"/>
    </source>
</evidence>
<dbReference type="SUPFAM" id="SSF48452">
    <property type="entry name" value="TPR-like"/>
    <property type="match status" value="1"/>
</dbReference>
<keyword evidence="6" id="KW-1185">Reference proteome</keyword>
<protein>
    <submittedName>
        <fullName evidence="5">DgyrCDS3060</fullName>
    </submittedName>
</protein>
<dbReference type="Pfam" id="PF00076">
    <property type="entry name" value="RRM_1"/>
    <property type="match status" value="2"/>
</dbReference>
<dbReference type="PROSITE" id="PS50102">
    <property type="entry name" value="RRM"/>
    <property type="match status" value="2"/>
</dbReference>
<feature type="region of interest" description="Disordered" evidence="3">
    <location>
        <begin position="789"/>
        <end position="856"/>
    </location>
</feature>
<keyword evidence="1 2" id="KW-0694">RNA-binding</keyword>
<evidence type="ECO:0000256" key="3">
    <source>
        <dbReference type="SAM" id="MobiDB-lite"/>
    </source>
</evidence>
<dbReference type="GO" id="GO:0000398">
    <property type="term" value="P:mRNA splicing, via spliceosome"/>
    <property type="evidence" value="ECO:0007669"/>
    <property type="project" value="TreeGrafter"/>
</dbReference>
<comment type="caution">
    <text evidence="5">The sequence shown here is derived from an EMBL/GenBank/DDBJ whole genome shotgun (WGS) entry which is preliminary data.</text>
</comment>
<evidence type="ECO:0000256" key="2">
    <source>
        <dbReference type="PROSITE-ProRule" id="PRU00176"/>
    </source>
</evidence>
<dbReference type="AlphaFoldDB" id="A0A7I8VF39"/>
<dbReference type="SUPFAM" id="SSF54928">
    <property type="entry name" value="RNA-binding domain, RBD"/>
    <property type="match status" value="2"/>
</dbReference>
<gene>
    <name evidence="5" type="ORF">DGYR_LOCUS2815</name>
</gene>
<name>A0A7I8VF39_9ANNE</name>
<accession>A0A7I8VF39</accession>
<dbReference type="GO" id="GO:0005737">
    <property type="term" value="C:cytoplasm"/>
    <property type="evidence" value="ECO:0007669"/>
    <property type="project" value="TreeGrafter"/>
</dbReference>
<reference evidence="5 6" key="1">
    <citation type="submission" date="2020-08" db="EMBL/GenBank/DDBJ databases">
        <authorList>
            <person name="Hejnol A."/>
        </authorList>
    </citation>
    <scope>NUCLEOTIDE SEQUENCE [LARGE SCALE GENOMIC DNA]</scope>
</reference>
<feature type="compositionally biased region" description="Basic and acidic residues" evidence="3">
    <location>
        <begin position="513"/>
        <end position="535"/>
    </location>
</feature>
<evidence type="ECO:0000313" key="6">
    <source>
        <dbReference type="Proteomes" id="UP000549394"/>
    </source>
</evidence>
<dbReference type="GO" id="GO:0003723">
    <property type="term" value="F:RNA binding"/>
    <property type="evidence" value="ECO:0007669"/>
    <property type="project" value="UniProtKB-UniRule"/>
</dbReference>
<proteinExistence type="predicted"/>
<dbReference type="InterPro" id="IPR000504">
    <property type="entry name" value="RRM_dom"/>
</dbReference>
<dbReference type="Gene3D" id="1.25.40.10">
    <property type="entry name" value="Tetratricopeptide repeat domain"/>
    <property type="match status" value="2"/>
</dbReference>
<dbReference type="EMBL" id="CAJFCJ010000004">
    <property type="protein sequence ID" value="CAD5113901.1"/>
    <property type="molecule type" value="Genomic_DNA"/>
</dbReference>
<dbReference type="CDD" id="cd12391">
    <property type="entry name" value="RRM1_SART3"/>
    <property type="match status" value="1"/>
</dbReference>
<dbReference type="SMART" id="SM00360">
    <property type="entry name" value="RRM"/>
    <property type="match status" value="2"/>
</dbReference>
<dbReference type="InterPro" id="IPR011990">
    <property type="entry name" value="TPR-like_helical_dom_sf"/>
</dbReference>
<organism evidence="5 6">
    <name type="scientific">Dimorphilus gyrociliatus</name>
    <dbReference type="NCBI Taxonomy" id="2664684"/>
    <lineage>
        <taxon>Eukaryota</taxon>
        <taxon>Metazoa</taxon>
        <taxon>Spiralia</taxon>
        <taxon>Lophotrochozoa</taxon>
        <taxon>Annelida</taxon>
        <taxon>Polychaeta</taxon>
        <taxon>Polychaeta incertae sedis</taxon>
        <taxon>Dinophilidae</taxon>
        <taxon>Dimorphilus</taxon>
    </lineage>
</organism>
<dbReference type="OrthoDB" id="6770331at2759"/>
<evidence type="ECO:0000313" key="5">
    <source>
        <dbReference type="EMBL" id="CAD5113901.1"/>
    </source>
</evidence>
<feature type="domain" description="RRM" evidence="4">
    <location>
        <begin position="619"/>
        <end position="696"/>
    </location>
</feature>
<feature type="region of interest" description="Disordered" evidence="3">
    <location>
        <begin position="513"/>
        <end position="606"/>
    </location>
</feature>
<dbReference type="GO" id="GO:0005654">
    <property type="term" value="C:nucleoplasm"/>
    <property type="evidence" value="ECO:0007669"/>
    <property type="project" value="TreeGrafter"/>
</dbReference>